<organism evidence="2 3">
    <name type="scientific">Lophiostoma macrostomum CBS 122681</name>
    <dbReference type="NCBI Taxonomy" id="1314788"/>
    <lineage>
        <taxon>Eukaryota</taxon>
        <taxon>Fungi</taxon>
        <taxon>Dikarya</taxon>
        <taxon>Ascomycota</taxon>
        <taxon>Pezizomycotina</taxon>
        <taxon>Dothideomycetes</taxon>
        <taxon>Pleosporomycetidae</taxon>
        <taxon>Pleosporales</taxon>
        <taxon>Lophiostomataceae</taxon>
        <taxon>Lophiostoma</taxon>
    </lineage>
</organism>
<reference evidence="2" key="1">
    <citation type="journal article" date="2020" name="Stud. Mycol.">
        <title>101 Dothideomycetes genomes: a test case for predicting lifestyles and emergence of pathogens.</title>
        <authorList>
            <person name="Haridas S."/>
            <person name="Albert R."/>
            <person name="Binder M."/>
            <person name="Bloem J."/>
            <person name="Labutti K."/>
            <person name="Salamov A."/>
            <person name="Andreopoulos B."/>
            <person name="Baker S."/>
            <person name="Barry K."/>
            <person name="Bills G."/>
            <person name="Bluhm B."/>
            <person name="Cannon C."/>
            <person name="Castanera R."/>
            <person name="Culley D."/>
            <person name="Daum C."/>
            <person name="Ezra D."/>
            <person name="Gonzalez J."/>
            <person name="Henrissat B."/>
            <person name="Kuo A."/>
            <person name="Liang C."/>
            <person name="Lipzen A."/>
            <person name="Lutzoni F."/>
            <person name="Magnuson J."/>
            <person name="Mondo S."/>
            <person name="Nolan M."/>
            <person name="Ohm R."/>
            <person name="Pangilinan J."/>
            <person name="Park H.-J."/>
            <person name="Ramirez L."/>
            <person name="Alfaro M."/>
            <person name="Sun H."/>
            <person name="Tritt A."/>
            <person name="Yoshinaga Y."/>
            <person name="Zwiers L.-H."/>
            <person name="Turgeon B."/>
            <person name="Goodwin S."/>
            <person name="Spatafora J."/>
            <person name="Crous P."/>
            <person name="Grigoriev I."/>
        </authorList>
    </citation>
    <scope>NUCLEOTIDE SEQUENCE</scope>
    <source>
        <strain evidence="2">CBS 122681</strain>
    </source>
</reference>
<keyword evidence="3" id="KW-1185">Reference proteome</keyword>
<dbReference type="AlphaFoldDB" id="A0A6A6T1Q0"/>
<feature type="compositionally biased region" description="Basic residues" evidence="1">
    <location>
        <begin position="11"/>
        <end position="22"/>
    </location>
</feature>
<evidence type="ECO:0000256" key="1">
    <source>
        <dbReference type="SAM" id="MobiDB-lite"/>
    </source>
</evidence>
<evidence type="ECO:0000313" key="2">
    <source>
        <dbReference type="EMBL" id="KAF2653602.1"/>
    </source>
</evidence>
<protein>
    <submittedName>
        <fullName evidence="2">Uncharacterized protein</fullName>
    </submittedName>
</protein>
<feature type="compositionally biased region" description="Low complexity" evidence="1">
    <location>
        <begin position="23"/>
        <end position="32"/>
    </location>
</feature>
<proteinExistence type="predicted"/>
<accession>A0A6A6T1Q0</accession>
<sequence>MAKSYGLSARRTCRHLPPRSRRGAAAIGQARRPPCRSLPEWWPPTRLPVACHAAEARGERTGDIDRASGRPPSLCAAYPMSASGRWKRNNPISDLSISPQVPISPRVRQCPNVLAEKPPGCTNGESGGLICSYFVDEAVEVAESPLRPVAVPNGRIFDATSDPTGSIGQEVVPTLPMASRRL</sequence>
<evidence type="ECO:0000313" key="3">
    <source>
        <dbReference type="Proteomes" id="UP000799324"/>
    </source>
</evidence>
<name>A0A6A6T1Q0_9PLEO</name>
<feature type="region of interest" description="Disordered" evidence="1">
    <location>
        <begin position="1"/>
        <end position="33"/>
    </location>
</feature>
<dbReference type="EMBL" id="MU004378">
    <property type="protein sequence ID" value="KAF2653602.1"/>
    <property type="molecule type" value="Genomic_DNA"/>
</dbReference>
<gene>
    <name evidence="2" type="ORF">K491DRAFT_680376</name>
</gene>
<dbReference type="Proteomes" id="UP000799324">
    <property type="component" value="Unassembled WGS sequence"/>
</dbReference>